<proteinExistence type="predicted"/>
<evidence type="ECO:0000313" key="2">
    <source>
        <dbReference type="EMBL" id="QDV73229.1"/>
    </source>
</evidence>
<dbReference type="AlphaFoldDB" id="A0A518K618"/>
<dbReference type="EMBL" id="CP036349">
    <property type="protein sequence ID" value="QDV73229.1"/>
    <property type="molecule type" value="Genomic_DNA"/>
</dbReference>
<feature type="region of interest" description="Disordered" evidence="1">
    <location>
        <begin position="62"/>
        <end position="82"/>
    </location>
</feature>
<accession>A0A518K618</accession>
<gene>
    <name evidence="2" type="ORF">Spa11_14250</name>
</gene>
<evidence type="ECO:0000313" key="3">
    <source>
        <dbReference type="Proteomes" id="UP000316426"/>
    </source>
</evidence>
<feature type="region of interest" description="Disordered" evidence="1">
    <location>
        <begin position="1"/>
        <end position="32"/>
    </location>
</feature>
<sequence length="104" mass="11048">MISTPCKANAQSEPGIRDKIEPPRGSNNQLASLPVHQPYAERATEVFSENDLKGVTIHIDGAQHATGTKPNAEAKHRHAVSDRNPCGNLGGVDCSELVSDGAKH</sequence>
<name>A0A518K618_9BACT</name>
<keyword evidence="3" id="KW-1185">Reference proteome</keyword>
<reference evidence="2 3" key="1">
    <citation type="submission" date="2019-02" db="EMBL/GenBank/DDBJ databases">
        <title>Deep-cultivation of Planctomycetes and their phenomic and genomic characterization uncovers novel biology.</title>
        <authorList>
            <person name="Wiegand S."/>
            <person name="Jogler M."/>
            <person name="Boedeker C."/>
            <person name="Pinto D."/>
            <person name="Vollmers J."/>
            <person name="Rivas-Marin E."/>
            <person name="Kohn T."/>
            <person name="Peeters S.H."/>
            <person name="Heuer A."/>
            <person name="Rast P."/>
            <person name="Oberbeckmann S."/>
            <person name="Bunk B."/>
            <person name="Jeske O."/>
            <person name="Meyerdierks A."/>
            <person name="Storesund J.E."/>
            <person name="Kallscheuer N."/>
            <person name="Luecker S."/>
            <person name="Lage O.M."/>
            <person name="Pohl T."/>
            <person name="Merkel B.J."/>
            <person name="Hornburger P."/>
            <person name="Mueller R.-W."/>
            <person name="Bruemmer F."/>
            <person name="Labrenz M."/>
            <person name="Spormann A.M."/>
            <person name="Op den Camp H."/>
            <person name="Overmann J."/>
            <person name="Amann R."/>
            <person name="Jetten M.S.M."/>
            <person name="Mascher T."/>
            <person name="Medema M.H."/>
            <person name="Devos D.P."/>
            <person name="Kaster A.-K."/>
            <person name="Ovreas L."/>
            <person name="Rohde M."/>
            <person name="Galperin M.Y."/>
            <person name="Jogler C."/>
        </authorList>
    </citation>
    <scope>NUCLEOTIDE SEQUENCE [LARGE SCALE GENOMIC DNA]</scope>
    <source>
        <strain evidence="2 3">Spa11</strain>
    </source>
</reference>
<protein>
    <submittedName>
        <fullName evidence="2">Uncharacterized protein</fullName>
    </submittedName>
</protein>
<dbReference type="KEGG" id="bmei:Spa11_14250"/>
<organism evidence="2 3">
    <name type="scientific">Botrimarina mediterranea</name>
    <dbReference type="NCBI Taxonomy" id="2528022"/>
    <lineage>
        <taxon>Bacteria</taxon>
        <taxon>Pseudomonadati</taxon>
        <taxon>Planctomycetota</taxon>
        <taxon>Planctomycetia</taxon>
        <taxon>Pirellulales</taxon>
        <taxon>Lacipirellulaceae</taxon>
        <taxon>Botrimarina</taxon>
    </lineage>
</organism>
<dbReference type="Proteomes" id="UP000316426">
    <property type="component" value="Chromosome"/>
</dbReference>
<evidence type="ECO:0000256" key="1">
    <source>
        <dbReference type="SAM" id="MobiDB-lite"/>
    </source>
</evidence>